<dbReference type="InterPro" id="IPR020807">
    <property type="entry name" value="PKS_DH"/>
</dbReference>
<dbReference type="InterPro" id="IPR016035">
    <property type="entry name" value="Acyl_Trfase/lysoPLipase"/>
</dbReference>
<evidence type="ECO:0000256" key="11">
    <source>
        <dbReference type="ARBA" id="ARBA00060622"/>
    </source>
</evidence>
<feature type="domain" description="Carrier" evidence="16">
    <location>
        <begin position="2584"/>
        <end position="2659"/>
    </location>
</feature>
<evidence type="ECO:0000256" key="14">
    <source>
        <dbReference type="PROSITE-ProRule" id="PRU01363"/>
    </source>
</evidence>
<feature type="active site" description="Proton acceptor; for dehydratase activity" evidence="14">
    <location>
        <position position="951"/>
    </location>
</feature>
<keyword evidence="6" id="KW-0045">Antibiotic biosynthesis</keyword>
<dbReference type="SUPFAM" id="SSF47336">
    <property type="entry name" value="ACP-like"/>
    <property type="match status" value="2"/>
</dbReference>
<evidence type="ECO:0000256" key="5">
    <source>
        <dbReference type="ARBA" id="ARBA00022737"/>
    </source>
</evidence>
<dbReference type="SUPFAM" id="SSF55048">
    <property type="entry name" value="Probable ACP-binding domain of malonyl-CoA ACP transacylase"/>
    <property type="match status" value="1"/>
</dbReference>
<evidence type="ECO:0000256" key="6">
    <source>
        <dbReference type="ARBA" id="ARBA00023194"/>
    </source>
</evidence>
<comment type="catalytic activity">
    <reaction evidence="9">
        <text>6 (S)-methylmalonyl-CoA + propanoyl-CoA + 6 NADPH + 12 H(+) = 6-deoxyerythronolide B + 6 CO2 + 6 NADP(+) + 7 CoA + H2O</text>
        <dbReference type="Rhea" id="RHEA:23068"/>
        <dbReference type="ChEBI" id="CHEBI:15377"/>
        <dbReference type="ChEBI" id="CHEBI:15378"/>
        <dbReference type="ChEBI" id="CHEBI:16089"/>
        <dbReference type="ChEBI" id="CHEBI:16526"/>
        <dbReference type="ChEBI" id="CHEBI:57287"/>
        <dbReference type="ChEBI" id="CHEBI:57327"/>
        <dbReference type="ChEBI" id="CHEBI:57392"/>
        <dbReference type="ChEBI" id="CHEBI:57783"/>
        <dbReference type="ChEBI" id="CHEBI:58349"/>
        <dbReference type="EC" id="2.3.1.94"/>
    </reaction>
</comment>
<organism evidence="19 20">
    <name type="scientific">Amycolatopsis cihanbeyliensis</name>
    <dbReference type="NCBI Taxonomy" id="1128664"/>
    <lineage>
        <taxon>Bacteria</taxon>
        <taxon>Bacillati</taxon>
        <taxon>Actinomycetota</taxon>
        <taxon>Actinomycetes</taxon>
        <taxon>Pseudonocardiales</taxon>
        <taxon>Pseudonocardiaceae</taxon>
        <taxon>Amycolatopsis</taxon>
    </lineage>
</organism>
<evidence type="ECO:0000256" key="8">
    <source>
        <dbReference type="ARBA" id="ARBA00023315"/>
    </source>
</evidence>
<dbReference type="FunFam" id="1.10.1200.10:FF:000007">
    <property type="entry name" value="Probable polyketide synthase pks17"/>
    <property type="match status" value="1"/>
</dbReference>
<comment type="cofactor">
    <cofactor evidence="1">
        <name>pantetheine 4'-phosphate</name>
        <dbReference type="ChEBI" id="CHEBI:47942"/>
    </cofactor>
</comment>
<evidence type="ECO:0000313" key="19">
    <source>
        <dbReference type="EMBL" id="TQJ03208.1"/>
    </source>
</evidence>
<dbReference type="SMART" id="SM00822">
    <property type="entry name" value="PKS_KR"/>
    <property type="match status" value="1"/>
</dbReference>
<dbReference type="InterPro" id="IPR014043">
    <property type="entry name" value="Acyl_transferase_dom"/>
</dbReference>
<dbReference type="SUPFAM" id="SSF51735">
    <property type="entry name" value="NAD(P)-binding Rossmann-fold domains"/>
    <property type="match status" value="2"/>
</dbReference>
<dbReference type="Pfam" id="PF22953">
    <property type="entry name" value="SpnB_Rossmann"/>
    <property type="match status" value="1"/>
</dbReference>
<dbReference type="FunFam" id="3.40.47.10:FF:000019">
    <property type="entry name" value="Polyketide synthase type I"/>
    <property type="match status" value="2"/>
</dbReference>
<dbReference type="InterPro" id="IPR049552">
    <property type="entry name" value="PKS_DH_N"/>
</dbReference>
<dbReference type="GO" id="GO:0033068">
    <property type="term" value="P:macrolide biosynthetic process"/>
    <property type="evidence" value="ECO:0007669"/>
    <property type="project" value="UniProtKB-ARBA"/>
</dbReference>
<dbReference type="FunFam" id="3.40.366.10:FF:000002">
    <property type="entry name" value="Probable polyketide synthase 2"/>
    <property type="match status" value="1"/>
</dbReference>
<dbReference type="SUPFAM" id="SSF52151">
    <property type="entry name" value="FabD/lysophospholipase-like"/>
    <property type="match status" value="2"/>
</dbReference>
<dbReference type="Gene3D" id="3.40.366.10">
    <property type="entry name" value="Malonyl-Coenzyme A Acyl Carrier Protein, domain 2"/>
    <property type="match status" value="2"/>
</dbReference>
<feature type="domain" description="Carrier" evidence="16">
    <location>
        <begin position="1678"/>
        <end position="1753"/>
    </location>
</feature>
<dbReference type="SUPFAM" id="SSF53901">
    <property type="entry name" value="Thiolase-like"/>
    <property type="match status" value="2"/>
</dbReference>
<dbReference type="InterPro" id="IPR057326">
    <property type="entry name" value="KR_dom"/>
</dbReference>
<name>A0A542DJD1_AMYCI</name>
<dbReference type="SMART" id="SM00827">
    <property type="entry name" value="PKS_AT"/>
    <property type="match status" value="1"/>
</dbReference>
<keyword evidence="4 19" id="KW-0808">Transferase</keyword>
<feature type="domain" description="Ketosynthase family 3 (KS3)" evidence="17">
    <location>
        <begin position="31"/>
        <end position="443"/>
    </location>
</feature>
<dbReference type="InterPro" id="IPR018201">
    <property type="entry name" value="Ketoacyl_synth_AS"/>
</dbReference>
<dbReference type="Pfam" id="PF08990">
    <property type="entry name" value="Docking"/>
    <property type="match status" value="1"/>
</dbReference>
<feature type="region of interest" description="C-terminal hotdog fold" evidence="14">
    <location>
        <begin position="1054"/>
        <end position="1198"/>
    </location>
</feature>
<dbReference type="InterPro" id="IPR032821">
    <property type="entry name" value="PKS_assoc"/>
</dbReference>
<evidence type="ECO:0000313" key="20">
    <source>
        <dbReference type="Proteomes" id="UP000320876"/>
    </source>
</evidence>
<feature type="region of interest" description="N-terminal hotdog fold" evidence="14">
    <location>
        <begin position="919"/>
        <end position="1042"/>
    </location>
</feature>
<dbReference type="InterPro" id="IPR014030">
    <property type="entry name" value="Ketoacyl_synth_N"/>
</dbReference>
<evidence type="ECO:0000256" key="2">
    <source>
        <dbReference type="ARBA" id="ARBA00022450"/>
    </source>
</evidence>
<dbReference type="Gene3D" id="3.30.70.3290">
    <property type="match status" value="2"/>
</dbReference>
<keyword evidence="2" id="KW-0596">Phosphopantetheine</keyword>
<gene>
    <name evidence="19" type="ORF">FB471_2959</name>
</gene>
<dbReference type="InterPro" id="IPR049900">
    <property type="entry name" value="PKS_mFAS_DH"/>
</dbReference>
<dbReference type="InterPro" id="IPR006162">
    <property type="entry name" value="Ppantetheine_attach_site"/>
</dbReference>
<evidence type="ECO:0000256" key="15">
    <source>
        <dbReference type="SAM" id="MobiDB-lite"/>
    </source>
</evidence>
<dbReference type="InterPro" id="IPR001227">
    <property type="entry name" value="Ac_transferase_dom_sf"/>
</dbReference>
<dbReference type="InterPro" id="IPR042104">
    <property type="entry name" value="PKS_dehydratase_sf"/>
</dbReference>
<feature type="domain" description="Ketosynthase family 3 (KS3)" evidence="17">
    <location>
        <begin position="1772"/>
        <end position="2196"/>
    </location>
</feature>
<dbReference type="InterPro" id="IPR036291">
    <property type="entry name" value="NAD(P)-bd_dom_sf"/>
</dbReference>
<proteinExistence type="predicted"/>
<dbReference type="Gene3D" id="3.40.47.10">
    <property type="match status" value="2"/>
</dbReference>
<dbReference type="Gene3D" id="1.10.1200.10">
    <property type="entry name" value="ACP-like"/>
    <property type="match status" value="2"/>
</dbReference>
<dbReference type="Gene3D" id="3.10.129.110">
    <property type="entry name" value="Polyketide synthase dehydratase"/>
    <property type="match status" value="1"/>
</dbReference>
<evidence type="ECO:0000259" key="18">
    <source>
        <dbReference type="PROSITE" id="PS52019"/>
    </source>
</evidence>
<comment type="caution">
    <text evidence="19">The sequence shown here is derived from an EMBL/GenBank/DDBJ whole genome shotgun (WGS) entry which is preliminary data.</text>
</comment>
<reference evidence="19 20" key="1">
    <citation type="submission" date="2019-06" db="EMBL/GenBank/DDBJ databases">
        <title>Sequencing the genomes of 1000 actinobacteria strains.</title>
        <authorList>
            <person name="Klenk H.-P."/>
        </authorList>
    </citation>
    <scope>NUCLEOTIDE SEQUENCE [LARGE SCALE GENOMIC DNA]</scope>
    <source>
        <strain evidence="19 20">DSM 45679</strain>
    </source>
</reference>
<dbReference type="Pfam" id="PF02801">
    <property type="entry name" value="Ketoacyl-synt_C"/>
    <property type="match status" value="2"/>
</dbReference>
<evidence type="ECO:0000256" key="7">
    <source>
        <dbReference type="ARBA" id="ARBA00023268"/>
    </source>
</evidence>
<keyword evidence="20" id="KW-1185">Reference proteome</keyword>
<evidence type="ECO:0000256" key="10">
    <source>
        <dbReference type="ARBA" id="ARBA00060158"/>
    </source>
</evidence>
<evidence type="ECO:0000256" key="3">
    <source>
        <dbReference type="ARBA" id="ARBA00022553"/>
    </source>
</evidence>
<dbReference type="InterPro" id="IPR036736">
    <property type="entry name" value="ACP-like_sf"/>
</dbReference>
<dbReference type="SMART" id="SM00823">
    <property type="entry name" value="PKS_PP"/>
    <property type="match status" value="2"/>
</dbReference>
<comment type="pathway">
    <text evidence="11">Antibiotic biosynthesis; erythromycin biosynthesis.</text>
</comment>
<dbReference type="InterPro" id="IPR013968">
    <property type="entry name" value="PKS_KR"/>
</dbReference>
<dbReference type="GO" id="GO:0047879">
    <property type="term" value="F:erythronolide synthase activity"/>
    <property type="evidence" value="ECO:0007669"/>
    <property type="project" value="UniProtKB-EC"/>
</dbReference>
<dbReference type="Pfam" id="PF00698">
    <property type="entry name" value="Acyl_transf_1"/>
    <property type="match status" value="1"/>
</dbReference>
<evidence type="ECO:0000256" key="1">
    <source>
        <dbReference type="ARBA" id="ARBA00001957"/>
    </source>
</evidence>
<dbReference type="PANTHER" id="PTHR43775">
    <property type="entry name" value="FATTY ACID SYNTHASE"/>
    <property type="match status" value="1"/>
</dbReference>
<dbReference type="SMART" id="SM00825">
    <property type="entry name" value="PKS_KS"/>
    <property type="match status" value="2"/>
</dbReference>
<dbReference type="CDD" id="cd08956">
    <property type="entry name" value="KR_3_FAS_SDR_x"/>
    <property type="match status" value="1"/>
</dbReference>
<feature type="region of interest" description="Disordered" evidence="15">
    <location>
        <begin position="2502"/>
        <end position="2525"/>
    </location>
</feature>
<dbReference type="GO" id="GO:0031177">
    <property type="term" value="F:phosphopantetheine binding"/>
    <property type="evidence" value="ECO:0007669"/>
    <property type="project" value="InterPro"/>
</dbReference>
<dbReference type="Gene3D" id="3.40.50.720">
    <property type="entry name" value="NAD(P)-binding Rossmann-like Domain"/>
    <property type="match status" value="1"/>
</dbReference>
<evidence type="ECO:0000256" key="12">
    <source>
        <dbReference type="ARBA" id="ARBA00063272"/>
    </source>
</evidence>
<dbReference type="PROSITE" id="PS00606">
    <property type="entry name" value="KS3_1"/>
    <property type="match status" value="2"/>
</dbReference>
<evidence type="ECO:0000256" key="13">
    <source>
        <dbReference type="ARBA" id="ARBA00066981"/>
    </source>
</evidence>
<dbReference type="PROSITE" id="PS52019">
    <property type="entry name" value="PKS_MFAS_DH"/>
    <property type="match status" value="1"/>
</dbReference>
<dbReference type="Pfam" id="PF14765">
    <property type="entry name" value="PS-DH"/>
    <property type="match status" value="1"/>
</dbReference>
<dbReference type="InterPro" id="IPR049551">
    <property type="entry name" value="PKS_DH_C"/>
</dbReference>
<keyword evidence="8" id="KW-0012">Acyltransferase</keyword>
<dbReference type="Pfam" id="PF21089">
    <property type="entry name" value="PKS_DH_N"/>
    <property type="match status" value="1"/>
</dbReference>
<dbReference type="OrthoDB" id="9778690at2"/>
<dbReference type="InterPro" id="IPR020806">
    <property type="entry name" value="PKS_PP-bd"/>
</dbReference>
<dbReference type="GO" id="GO:0006633">
    <property type="term" value="P:fatty acid biosynthetic process"/>
    <property type="evidence" value="ECO:0007669"/>
    <property type="project" value="InterPro"/>
</dbReference>
<feature type="domain" description="PKS/mFAS DH" evidence="18">
    <location>
        <begin position="919"/>
        <end position="1198"/>
    </location>
</feature>
<dbReference type="PROSITE" id="PS00012">
    <property type="entry name" value="PHOSPHOPANTETHEINE"/>
    <property type="match status" value="1"/>
</dbReference>
<evidence type="ECO:0000259" key="16">
    <source>
        <dbReference type="PROSITE" id="PS50075"/>
    </source>
</evidence>
<protein>
    <recommendedName>
        <fullName evidence="13">6-deoxyerythronolide-B synthase</fullName>
        <ecNumber evidence="13">2.3.1.94</ecNumber>
    </recommendedName>
</protein>
<dbReference type="SMART" id="SM01294">
    <property type="entry name" value="PKS_PP_betabranch"/>
    <property type="match status" value="1"/>
</dbReference>
<dbReference type="Pfam" id="PF00109">
    <property type="entry name" value="ketoacyl-synt"/>
    <property type="match status" value="2"/>
</dbReference>
<dbReference type="InterPro" id="IPR009081">
    <property type="entry name" value="PP-bd_ACP"/>
</dbReference>
<dbReference type="InterPro" id="IPR016036">
    <property type="entry name" value="Malonyl_transacylase_ACP-bd"/>
</dbReference>
<sequence>MSTESKLREYLRRVTAELYETRQRLRAREDADPIVIVGMGCRYPGEVATPEQLWDLLDAGRDAITEFPDDRGWDLDRLYHPDPDHPGTSYTRHGGFLADPAGFDAAFFAMSPREALGTDPQQRLFLETSWEALERARIAPGSLGGSRTGVFCGLMYHDYPGSSGAGSVTSGRVAYALGLEGPALTVDTACSSSLVTVHLAAHALRTGECSLALAGGVTVLARPDTFVEFSRQRGLAPDGRCKSFAASADGTGWSEGAGVLVLERLSDARRNGHPVLATVRGSAVNSDGASNGLTAPNGPAQQRVIRDALLDAGLTPGDVDAVEAHGTGTTLGDPIEAQALLATYGGGRAEDRPLWLGSIKSNLGHSQAAAGAAGIMKLVLAMRHGVLPRTLHVDEPSPHVDWSGGTVRLLTESRPWPETAAPRRAAVSSFGVSGTNAHVILEQPPAAEEPPVPEHDGRVLPLVLSGRTATALREQAGRVRDLLAGQDAPALAGTGYSLATTRTAFERRAVVPAADRAEALRGLTELAEATPSAEVVEGAGDAATDPGKLVFVFPGQGSQWAGMAVDLLETSPVFRQRMAECEAALKPFLDWPVTGVLRGEPGAPAMDTAEVVQPVLFAVLVSLAAVWASAGVRPDAVLGHSQGEIAAACVAGALSLDDAARVVALRSRALSALAGRGGLASVALSPPRVADRIARWSGRLSVAAVNAPDSVVVAGAPEALEELLAECEAEEIRARRIDVDYASHSPQVADIHAELLEVLAPITPRPAEIPLYSTVAEGDDPLGWLDTSTMDAEYWYRNLRETVGFAPAVTALLGQGHGTFVEVSPHPVLTSAVQETADAAEADAVVAGTLRRDEDGPRRFLLSLGELHVHGVAVDWTSAFPDTGTVDLPTYPFQRERYWATAATGGDAAGSLGLTAADHPLLGAVVGTAADGGLLLTGRLSTRTHPWLAEHAVGDQVLLPGTAFAELALRAGDEVGCDQLAELTLQEPLVLPGRAELLLQVSVAAPGEDGKRELGVYSRPADGDAEWSRHATGLLAAGGPAAPARLEQWPPAGATPVEVAEVYDRMAGAGLHYGPAFRGLRRLWRGEGELFAEVELTGDTDPAGFGLHPALLDAALHPLGLGTLHGGEAEAEVEVGGAWLPFAFGGLRLHAVGATALRARLTAAGPNTVRVELTDTGGEPVALVESLAVRPFDPGAATAVATGPAGTLYRLDWPELPAPETARGGHWALLGPDPLNLAGAAEAAGIRLDRHPDLASVTGTPDTVLVSLPAPEQPGAAATRAAAHRALELVRDWLAESQAEPTAQRFADARLVLLTSGAVDTGAGIADPAGAAAWGLLRSAQAEHPDRFVLADVTGEPGALPAALATGEAQLALHGGTVRVPSLARADPAEPARWDEGGTVLITGATGTLGGLLARHLVTAHGVRNLLLTSRRGPQAPGAAELEAELTELGAGVTLAACDAADPDALRALLAGVPAEHPLTGVVHAAGALDDGVVEALTADRLDTVLRPKVDAAWNLHELTADLPLSAFVLFSSATGVLGGLGQANYAAANAALDALAAHRGQHGLPAVSLAWGLWEQDSGLTGELAAADRARMARSGFAALSTSDGLELFDAAGAGAEPLLAPLRLDLGALRRSGAVPPVLRGLVPAAARRSVTATAGSGGSELAQRLAGKSAGERGHILLELVRTQVAVVLGLPGPEDVPRERAFRDLGFGSLSAVELRNRLAAATGIRLPATLAFDHPNATALAGHLDGRLSGATAERPAPPAGTRSTAEDPIAIVAMSCRYPGAADTPEALWRLLDSGRDAIAEFPDDRGWDLDRLYHPDPDHPGTSYVRSGGFVDGVAEFDPALFGISPREAVAMDPQQRLLLEATWEVFERAGIAPSATRGSRTGTFVGVMSNDYSQRLRDVPAEAEAFVGTGNSASVISGRLAYAFGLEGPALTVDTACSSSLVGLHLAVRALRAGECSMALAGGVTVLSTPAVFVDFSKQRGLAGDGRCKPFAGAADGTAMAEGVGLLLLERLSEARRNGHPVLALVRGSAINSDGASNGLTAPNGPAQQRVIRQALADAGMEPGEVDAVEAHGTGTELGDPIEAEALLATYGQRAEGALQLGSVKSNLGHTQAAAGVAGVLKMVLAMRHGTLPRTLHVDAPSPHVEWDTGRIELLTEPRPWPETGRPRRAAVSSFGISGTNAHTILEQAPAEPRPPAGTEPAAVPVPLAARTPEALREQARRLHAAVSADPGARLGDLGYSLATTRAELKHRAALVARDREELLTGLAGLAGLARGQDAPAPATGSASGGRLAVLLPAGEDLPGGLGAQLHAEYPAFADTMDAVCAELDRHLDRPVRARILAGDTAGAAAAFAVRVALLRLLESWGLAPDLIAAEEPADPAAAYAADALSLPEAAASAAGAGADSREPRVALVTGPDAARERGASTVLVLGSPRPGTEGLRADLPAHHAVTDALARLYVRGHAVDWSGVFAGRDVRRVGLPTYPFQRQRYWPEARREPPAAPEPAADHETGEWLLAPPPGEDYEIVVRPTGVWARRITPPPAEDSTVDATVDAAAAGEEGNLREQLDRLPESERAARVEQGVCNLVAAVLGHESAAEVDTEADLMDLGMSSVAALELRNHLAELTGLDLAADLLYECPTPGALAAHLAAELGVPTTDGTP</sequence>
<dbReference type="InterPro" id="IPR020841">
    <property type="entry name" value="PKS_Beta-ketoAc_synthase_dom"/>
</dbReference>
<dbReference type="Pfam" id="PF16197">
    <property type="entry name" value="KAsynt_C_assoc"/>
    <property type="match status" value="2"/>
</dbReference>
<dbReference type="GO" id="GO:0004312">
    <property type="term" value="F:fatty acid synthase activity"/>
    <property type="evidence" value="ECO:0007669"/>
    <property type="project" value="TreeGrafter"/>
</dbReference>
<dbReference type="Pfam" id="PF00550">
    <property type="entry name" value="PP-binding"/>
    <property type="match status" value="2"/>
</dbReference>
<dbReference type="Pfam" id="PF08659">
    <property type="entry name" value="KR"/>
    <property type="match status" value="1"/>
</dbReference>
<dbReference type="GO" id="GO:0004315">
    <property type="term" value="F:3-oxoacyl-[acyl-carrier-protein] synthase activity"/>
    <property type="evidence" value="ECO:0007669"/>
    <property type="project" value="InterPro"/>
</dbReference>
<dbReference type="InterPro" id="IPR050091">
    <property type="entry name" value="PKS_NRPS_Biosynth_Enz"/>
</dbReference>
<dbReference type="EC" id="2.3.1.94" evidence="13"/>
<accession>A0A542DJD1</accession>
<dbReference type="InterPro" id="IPR016039">
    <property type="entry name" value="Thiolase-like"/>
</dbReference>
<keyword evidence="5" id="KW-0677">Repeat</keyword>
<dbReference type="PANTHER" id="PTHR43775:SF51">
    <property type="entry name" value="INACTIVE PHENOLPHTHIOCEROL SYNTHESIS POLYKETIDE SYNTHASE TYPE I PKS1-RELATED"/>
    <property type="match status" value="1"/>
</dbReference>
<dbReference type="PROSITE" id="PS52004">
    <property type="entry name" value="KS3_2"/>
    <property type="match status" value="2"/>
</dbReference>
<dbReference type="PROSITE" id="PS50075">
    <property type="entry name" value="CARRIER"/>
    <property type="match status" value="2"/>
</dbReference>
<keyword evidence="3" id="KW-0597">Phosphoprotein</keyword>
<feature type="active site" description="Proton donor; for dehydratase activity" evidence="14">
    <location>
        <position position="1113"/>
    </location>
</feature>
<dbReference type="InterPro" id="IPR014031">
    <property type="entry name" value="Ketoacyl_synth_C"/>
</dbReference>
<dbReference type="InterPro" id="IPR015083">
    <property type="entry name" value="NorB/c/GfsB-D-like_docking"/>
</dbReference>
<evidence type="ECO:0000256" key="4">
    <source>
        <dbReference type="ARBA" id="ARBA00022679"/>
    </source>
</evidence>
<dbReference type="EMBL" id="VFML01000001">
    <property type="protein sequence ID" value="TQJ03208.1"/>
    <property type="molecule type" value="Genomic_DNA"/>
</dbReference>
<dbReference type="Proteomes" id="UP000320876">
    <property type="component" value="Unassembled WGS sequence"/>
</dbReference>
<comment type="function">
    <text evidence="10">Involved in the biosynthesis of antibiotic erythromycin via the biosynthesis of its aglycone precursor, 6-deoxyerythronolide B (6-dEB).</text>
</comment>
<dbReference type="SMART" id="SM00826">
    <property type="entry name" value="PKS_DH"/>
    <property type="match status" value="1"/>
</dbReference>
<evidence type="ECO:0000256" key="9">
    <source>
        <dbReference type="ARBA" id="ARBA00052442"/>
    </source>
</evidence>
<evidence type="ECO:0000259" key="17">
    <source>
        <dbReference type="PROSITE" id="PS52004"/>
    </source>
</evidence>
<dbReference type="InterPro" id="IPR055123">
    <property type="entry name" value="SpnB-like_Rossmann"/>
</dbReference>
<dbReference type="CDD" id="cd00833">
    <property type="entry name" value="PKS"/>
    <property type="match status" value="2"/>
</dbReference>
<keyword evidence="7" id="KW-0511">Multifunctional enzyme</keyword>
<comment type="subunit">
    <text evidence="12">Homodimer. Erythronolide synthase is composed of EryAI, EryAII and EryAIII multimodular (2 modules) polypeptides each coding for a functional synthase subunit which participates in 2 of the six FAS-like elongation steps required for formation of the polyketide. Module 1, 2, 3, 4, 5, and 6 participating in biosynthesis steps 1, 2, 3, 4, 5, and 6, respectively.</text>
</comment>